<proteinExistence type="predicted"/>
<dbReference type="GO" id="GO:0008170">
    <property type="term" value="F:N-methyltransferase activity"/>
    <property type="evidence" value="ECO:0007669"/>
    <property type="project" value="InterPro"/>
</dbReference>
<evidence type="ECO:0000256" key="4">
    <source>
        <dbReference type="ARBA" id="ARBA00022691"/>
    </source>
</evidence>
<comment type="caution">
    <text evidence="5">The sequence shown here is derived from an EMBL/GenBank/DDBJ whole genome shotgun (WGS) entry which is preliminary data.</text>
</comment>
<evidence type="ECO:0000313" key="6">
    <source>
        <dbReference type="Proteomes" id="UP001148018"/>
    </source>
</evidence>
<comment type="subunit">
    <text evidence="1">Monomer.</text>
</comment>
<protein>
    <recommendedName>
        <fullName evidence="7">Histamine N-methyltransferase</fullName>
    </recommendedName>
</protein>
<dbReference type="CDD" id="cd02440">
    <property type="entry name" value="AdoMet_MTases"/>
    <property type="match status" value="1"/>
</dbReference>
<evidence type="ECO:0008006" key="7">
    <source>
        <dbReference type="Google" id="ProtNLM"/>
    </source>
</evidence>
<keyword evidence="3" id="KW-0808">Transferase</keyword>
<evidence type="ECO:0000256" key="2">
    <source>
        <dbReference type="ARBA" id="ARBA00022603"/>
    </source>
</evidence>
<dbReference type="PIRSF" id="PIRSF016616">
    <property type="entry name" value="HHMT"/>
    <property type="match status" value="1"/>
</dbReference>
<dbReference type="GO" id="GO:0032259">
    <property type="term" value="P:methylation"/>
    <property type="evidence" value="ECO:0007669"/>
    <property type="project" value="UniProtKB-KW"/>
</dbReference>
<evidence type="ECO:0000256" key="1">
    <source>
        <dbReference type="ARBA" id="ARBA00011245"/>
    </source>
</evidence>
<dbReference type="Proteomes" id="UP001148018">
    <property type="component" value="Unassembled WGS sequence"/>
</dbReference>
<dbReference type="EMBL" id="JANIIK010000113">
    <property type="protein sequence ID" value="KAJ3591959.1"/>
    <property type="molecule type" value="Genomic_DNA"/>
</dbReference>
<keyword evidence="2" id="KW-0489">Methyltransferase</keyword>
<reference evidence="5" key="1">
    <citation type="submission" date="2022-07" db="EMBL/GenBank/DDBJ databases">
        <title>Chromosome-level genome of Muraenolepis orangiensis.</title>
        <authorList>
            <person name="Kim J."/>
        </authorList>
    </citation>
    <scope>NUCLEOTIDE SEQUENCE</scope>
    <source>
        <strain evidence="5">KU_S4_2022</strain>
        <tissue evidence="5">Muscle</tissue>
    </source>
</reference>
<dbReference type="SUPFAM" id="SSF53335">
    <property type="entry name" value="S-adenosyl-L-methionine-dependent methyltransferases"/>
    <property type="match status" value="1"/>
</dbReference>
<keyword evidence="4" id="KW-0949">S-adenosyl-L-methionine</keyword>
<organism evidence="5 6">
    <name type="scientific">Muraenolepis orangiensis</name>
    <name type="common">Patagonian moray cod</name>
    <dbReference type="NCBI Taxonomy" id="630683"/>
    <lineage>
        <taxon>Eukaryota</taxon>
        <taxon>Metazoa</taxon>
        <taxon>Chordata</taxon>
        <taxon>Craniata</taxon>
        <taxon>Vertebrata</taxon>
        <taxon>Euteleostomi</taxon>
        <taxon>Actinopterygii</taxon>
        <taxon>Neopterygii</taxon>
        <taxon>Teleostei</taxon>
        <taxon>Neoteleostei</taxon>
        <taxon>Acanthomorphata</taxon>
        <taxon>Zeiogadaria</taxon>
        <taxon>Gadariae</taxon>
        <taxon>Gadiformes</taxon>
        <taxon>Muraenolepidoidei</taxon>
        <taxon>Muraenolepididae</taxon>
        <taxon>Muraenolepis</taxon>
    </lineage>
</organism>
<name>A0A9Q0DP69_9TELE</name>
<sequence length="291" mass="32818">MSSSEASEAGYAGCYVHRLQHYLKVSGEQRAVSKCVTKLLPQEFKRIGSGKSHLEVLGLGSGGGEIDIHILESLQSVLPSVHMSAEAVEPSAELIKNFQDLVARTSSVQNVPFEWHTMTSAEYENKVTRTKDIKKFDLIHMIQMLYYVEDYAATIKFFHSLLKSNGKILIVHEAANSGWDILWKSYRKTLCTSGISEYLSAGDIKVHIDNLGLKYDEFVVPHAYEITDCFNVDSEVGELLLDYMTEQEHFHRSLTPELRKGILDLLRNKCSTEKDGRVMFNSDLSCILVYA</sequence>
<dbReference type="AlphaFoldDB" id="A0A9Q0DP69"/>
<gene>
    <name evidence="5" type="ORF">NHX12_007089</name>
</gene>
<evidence type="ECO:0000313" key="5">
    <source>
        <dbReference type="EMBL" id="KAJ3591959.1"/>
    </source>
</evidence>
<dbReference type="InterPro" id="IPR029063">
    <property type="entry name" value="SAM-dependent_MTases_sf"/>
</dbReference>
<dbReference type="PROSITE" id="PS51597">
    <property type="entry name" value="SAM_HNMT"/>
    <property type="match status" value="1"/>
</dbReference>
<dbReference type="Pfam" id="PF13489">
    <property type="entry name" value="Methyltransf_23"/>
    <property type="match status" value="1"/>
</dbReference>
<dbReference type="Gene3D" id="3.40.50.150">
    <property type="entry name" value="Vaccinia Virus protein VP39"/>
    <property type="match status" value="1"/>
</dbReference>
<dbReference type="InterPro" id="IPR016673">
    <property type="entry name" value="HHMT-like"/>
</dbReference>
<accession>A0A9Q0DP69</accession>
<dbReference type="FunFam" id="3.40.50.150:FF:000118">
    <property type="entry name" value="Histamine N-methyltransferase"/>
    <property type="match status" value="1"/>
</dbReference>
<dbReference type="OrthoDB" id="5984880at2759"/>
<keyword evidence="6" id="KW-1185">Reference proteome</keyword>
<evidence type="ECO:0000256" key="3">
    <source>
        <dbReference type="ARBA" id="ARBA00022679"/>
    </source>
</evidence>